<sequence>MVCVVMLAGLLGLAVVMVTTADVSQLNHDVKSLSPSELEDGLDAIRRQERLVAIYTTTSVKRLATTTITAVSTCVTITANAVACNGRKKRTLFKNLSSWKDLEEDSRRELTGSKSEAEYEEEVYPQSGGSRQVVNNRDGKKFTIWSTYVSTLTLTSTSYLAGTTVSVTALCIAPGLTNGCFG</sequence>
<name>A0AAW0YR61_CHEQU</name>
<evidence type="ECO:0000256" key="2">
    <source>
        <dbReference type="SAM" id="SignalP"/>
    </source>
</evidence>
<keyword evidence="2" id="KW-0732">Signal</keyword>
<dbReference type="Proteomes" id="UP001445076">
    <property type="component" value="Unassembled WGS sequence"/>
</dbReference>
<dbReference type="AlphaFoldDB" id="A0AAW0YR61"/>
<organism evidence="3 4">
    <name type="scientific">Cherax quadricarinatus</name>
    <name type="common">Australian red claw crayfish</name>
    <dbReference type="NCBI Taxonomy" id="27406"/>
    <lineage>
        <taxon>Eukaryota</taxon>
        <taxon>Metazoa</taxon>
        <taxon>Ecdysozoa</taxon>
        <taxon>Arthropoda</taxon>
        <taxon>Crustacea</taxon>
        <taxon>Multicrustacea</taxon>
        <taxon>Malacostraca</taxon>
        <taxon>Eumalacostraca</taxon>
        <taxon>Eucarida</taxon>
        <taxon>Decapoda</taxon>
        <taxon>Pleocyemata</taxon>
        <taxon>Astacidea</taxon>
        <taxon>Parastacoidea</taxon>
        <taxon>Parastacidae</taxon>
        <taxon>Cherax</taxon>
    </lineage>
</organism>
<evidence type="ECO:0000313" key="4">
    <source>
        <dbReference type="Proteomes" id="UP001445076"/>
    </source>
</evidence>
<feature type="compositionally biased region" description="Basic and acidic residues" evidence="1">
    <location>
        <begin position="105"/>
        <end position="117"/>
    </location>
</feature>
<evidence type="ECO:0000313" key="3">
    <source>
        <dbReference type="EMBL" id="KAK8752444.1"/>
    </source>
</evidence>
<protein>
    <submittedName>
        <fullName evidence="3">Uncharacterized protein</fullName>
    </submittedName>
</protein>
<evidence type="ECO:0000256" key="1">
    <source>
        <dbReference type="SAM" id="MobiDB-lite"/>
    </source>
</evidence>
<feature type="signal peptide" evidence="2">
    <location>
        <begin position="1"/>
        <end position="21"/>
    </location>
</feature>
<feature type="chain" id="PRO_5043463495" evidence="2">
    <location>
        <begin position="22"/>
        <end position="182"/>
    </location>
</feature>
<feature type="region of interest" description="Disordered" evidence="1">
    <location>
        <begin position="105"/>
        <end position="131"/>
    </location>
</feature>
<accession>A0AAW0YR61</accession>
<proteinExistence type="predicted"/>
<feature type="non-terminal residue" evidence="3">
    <location>
        <position position="182"/>
    </location>
</feature>
<dbReference type="EMBL" id="JARKIK010000004">
    <property type="protein sequence ID" value="KAK8752444.1"/>
    <property type="molecule type" value="Genomic_DNA"/>
</dbReference>
<reference evidence="3 4" key="1">
    <citation type="journal article" date="2024" name="BMC Genomics">
        <title>Genome assembly of redclaw crayfish (Cherax quadricarinatus) provides insights into its immune adaptation and hypoxia tolerance.</title>
        <authorList>
            <person name="Liu Z."/>
            <person name="Zheng J."/>
            <person name="Li H."/>
            <person name="Fang K."/>
            <person name="Wang S."/>
            <person name="He J."/>
            <person name="Zhou D."/>
            <person name="Weng S."/>
            <person name="Chi M."/>
            <person name="Gu Z."/>
            <person name="He J."/>
            <person name="Li F."/>
            <person name="Wang M."/>
        </authorList>
    </citation>
    <scope>NUCLEOTIDE SEQUENCE [LARGE SCALE GENOMIC DNA]</scope>
    <source>
        <strain evidence="3">ZL_2023a</strain>
    </source>
</reference>
<comment type="caution">
    <text evidence="3">The sequence shown here is derived from an EMBL/GenBank/DDBJ whole genome shotgun (WGS) entry which is preliminary data.</text>
</comment>
<gene>
    <name evidence="3" type="ORF">OTU49_005672</name>
</gene>
<keyword evidence="4" id="KW-1185">Reference proteome</keyword>